<name>A0A0F9SWW9_9ZZZZ</name>
<organism evidence="1">
    <name type="scientific">marine sediment metagenome</name>
    <dbReference type="NCBI Taxonomy" id="412755"/>
    <lineage>
        <taxon>unclassified sequences</taxon>
        <taxon>metagenomes</taxon>
        <taxon>ecological metagenomes</taxon>
    </lineage>
</organism>
<evidence type="ECO:0000313" key="1">
    <source>
        <dbReference type="EMBL" id="KKN67127.1"/>
    </source>
</evidence>
<comment type="caution">
    <text evidence="1">The sequence shown here is derived from an EMBL/GenBank/DDBJ whole genome shotgun (WGS) entry which is preliminary data.</text>
</comment>
<protein>
    <submittedName>
        <fullName evidence="1">Uncharacterized protein</fullName>
    </submittedName>
</protein>
<proteinExistence type="predicted"/>
<dbReference type="AlphaFoldDB" id="A0A0F9SWW9"/>
<accession>A0A0F9SWW9</accession>
<dbReference type="EMBL" id="LAZR01000483">
    <property type="protein sequence ID" value="KKN67127.1"/>
    <property type="molecule type" value="Genomic_DNA"/>
</dbReference>
<sequence length="45" mass="5324">MMFENIMLIHGVALFLLGMWVRSNRLSHELRYGLNMRLLKEFGGE</sequence>
<reference evidence="1" key="1">
    <citation type="journal article" date="2015" name="Nature">
        <title>Complex archaea that bridge the gap between prokaryotes and eukaryotes.</title>
        <authorList>
            <person name="Spang A."/>
            <person name="Saw J.H."/>
            <person name="Jorgensen S.L."/>
            <person name="Zaremba-Niedzwiedzka K."/>
            <person name="Martijn J."/>
            <person name="Lind A.E."/>
            <person name="van Eijk R."/>
            <person name="Schleper C."/>
            <person name="Guy L."/>
            <person name="Ettema T.J."/>
        </authorList>
    </citation>
    <scope>NUCLEOTIDE SEQUENCE</scope>
</reference>
<gene>
    <name evidence="1" type="ORF">LCGC14_0464740</name>
</gene>